<proteinExistence type="predicted"/>
<feature type="signal peptide" evidence="1">
    <location>
        <begin position="1"/>
        <end position="19"/>
    </location>
</feature>
<gene>
    <name evidence="2" type="ORF">J2776_000347</name>
</gene>
<evidence type="ECO:0000256" key="1">
    <source>
        <dbReference type="SAM" id="SignalP"/>
    </source>
</evidence>
<sequence length="72" mass="7255">MEFVLLLAIFLTSSGFLIAAPRTSDPPAAALAVPPSAQGACEGCGFTFQAPSQSAGTIVLSTARASEAVRSQ</sequence>
<evidence type="ECO:0000313" key="3">
    <source>
        <dbReference type="Proteomes" id="UP001185254"/>
    </source>
</evidence>
<name>A0ABU1KRU2_9BURK</name>
<keyword evidence="3" id="KW-1185">Reference proteome</keyword>
<protein>
    <recommendedName>
        <fullName evidence="4">DUF2946 domain-containing protein</fullName>
    </recommendedName>
</protein>
<accession>A0ABU1KRU2</accession>
<comment type="caution">
    <text evidence="2">The sequence shown here is derived from an EMBL/GenBank/DDBJ whole genome shotgun (WGS) entry which is preliminary data.</text>
</comment>
<dbReference type="EMBL" id="JAVDQN010000001">
    <property type="protein sequence ID" value="MDR6373671.1"/>
    <property type="molecule type" value="Genomic_DNA"/>
</dbReference>
<dbReference type="Proteomes" id="UP001185254">
    <property type="component" value="Unassembled WGS sequence"/>
</dbReference>
<evidence type="ECO:0000313" key="2">
    <source>
        <dbReference type="EMBL" id="MDR6373671.1"/>
    </source>
</evidence>
<evidence type="ECO:0008006" key="4">
    <source>
        <dbReference type="Google" id="ProtNLM"/>
    </source>
</evidence>
<keyword evidence="1" id="KW-0732">Signal</keyword>
<feature type="chain" id="PRO_5046471113" description="DUF2946 domain-containing protein" evidence="1">
    <location>
        <begin position="20"/>
        <end position="72"/>
    </location>
</feature>
<reference evidence="2 3" key="1">
    <citation type="submission" date="2023-07" db="EMBL/GenBank/DDBJ databases">
        <title>Sorghum-associated microbial communities from plants grown in Nebraska, USA.</title>
        <authorList>
            <person name="Schachtman D."/>
        </authorList>
    </citation>
    <scope>NUCLEOTIDE SEQUENCE [LARGE SCALE GENOMIC DNA]</scope>
    <source>
        <strain evidence="2 3">DS1039</strain>
    </source>
</reference>
<organism evidence="2 3">
    <name type="scientific">Paraburkholderia caledonica</name>
    <dbReference type="NCBI Taxonomy" id="134536"/>
    <lineage>
        <taxon>Bacteria</taxon>
        <taxon>Pseudomonadati</taxon>
        <taxon>Pseudomonadota</taxon>
        <taxon>Betaproteobacteria</taxon>
        <taxon>Burkholderiales</taxon>
        <taxon>Burkholderiaceae</taxon>
        <taxon>Paraburkholderia</taxon>
    </lineage>
</organism>